<organism evidence="2 3">
    <name type="scientific">Kitasatospora aburaviensis</name>
    <dbReference type="NCBI Taxonomy" id="67265"/>
    <lineage>
        <taxon>Bacteria</taxon>
        <taxon>Bacillati</taxon>
        <taxon>Actinomycetota</taxon>
        <taxon>Actinomycetes</taxon>
        <taxon>Kitasatosporales</taxon>
        <taxon>Streptomycetaceae</taxon>
        <taxon>Kitasatospora</taxon>
    </lineage>
</organism>
<dbReference type="InterPro" id="IPR004360">
    <property type="entry name" value="Glyas_Fos-R_dOase_dom"/>
</dbReference>
<accession>A0ABW1EXD3</accession>
<gene>
    <name evidence="2" type="ORF">ACFP0N_12115</name>
</gene>
<evidence type="ECO:0000259" key="1">
    <source>
        <dbReference type="PROSITE" id="PS51819"/>
    </source>
</evidence>
<evidence type="ECO:0000313" key="2">
    <source>
        <dbReference type="EMBL" id="MFC5885713.1"/>
    </source>
</evidence>
<protein>
    <submittedName>
        <fullName evidence="2">VOC family protein</fullName>
    </submittedName>
</protein>
<dbReference type="RefSeq" id="WP_313767335.1">
    <property type="nucleotide sequence ID" value="NZ_BAAAVH010000011.1"/>
</dbReference>
<feature type="domain" description="VOC" evidence="1">
    <location>
        <begin position="5"/>
        <end position="125"/>
    </location>
</feature>
<dbReference type="Pfam" id="PF00903">
    <property type="entry name" value="Glyoxalase"/>
    <property type="match status" value="1"/>
</dbReference>
<dbReference type="PROSITE" id="PS51819">
    <property type="entry name" value="VOC"/>
    <property type="match status" value="1"/>
</dbReference>
<dbReference type="SUPFAM" id="SSF54593">
    <property type="entry name" value="Glyoxalase/Bleomycin resistance protein/Dihydroxybiphenyl dioxygenase"/>
    <property type="match status" value="1"/>
</dbReference>
<dbReference type="Proteomes" id="UP001596067">
    <property type="component" value="Unassembled WGS sequence"/>
</dbReference>
<sequence>MDMLGDAPLVAIIPAADIARAKSYYTDTLGLKISDDSGPDLTFECGGTEFGIYETPSAGQAAHTLASFKVDDLDAAMTALRGRGVTFEEYDMPGLKTVNGVAEAEGMRAAWFKDSEGNILCLNERSSG</sequence>
<dbReference type="InterPro" id="IPR037523">
    <property type="entry name" value="VOC_core"/>
</dbReference>
<comment type="caution">
    <text evidence="2">The sequence shown here is derived from an EMBL/GenBank/DDBJ whole genome shotgun (WGS) entry which is preliminary data.</text>
</comment>
<name>A0ABW1EXD3_9ACTN</name>
<dbReference type="EMBL" id="JBHSOD010000011">
    <property type="protein sequence ID" value="MFC5885713.1"/>
    <property type="molecule type" value="Genomic_DNA"/>
</dbReference>
<dbReference type="Gene3D" id="3.10.180.10">
    <property type="entry name" value="2,3-Dihydroxybiphenyl 1,2-Dioxygenase, domain 1"/>
    <property type="match status" value="1"/>
</dbReference>
<dbReference type="InterPro" id="IPR029068">
    <property type="entry name" value="Glyas_Bleomycin-R_OHBP_Dase"/>
</dbReference>
<evidence type="ECO:0000313" key="3">
    <source>
        <dbReference type="Proteomes" id="UP001596067"/>
    </source>
</evidence>
<proteinExistence type="predicted"/>
<keyword evidence="3" id="KW-1185">Reference proteome</keyword>
<reference evidence="3" key="1">
    <citation type="journal article" date="2019" name="Int. J. Syst. Evol. Microbiol.">
        <title>The Global Catalogue of Microorganisms (GCM) 10K type strain sequencing project: providing services to taxonomists for standard genome sequencing and annotation.</title>
        <authorList>
            <consortium name="The Broad Institute Genomics Platform"/>
            <consortium name="The Broad Institute Genome Sequencing Center for Infectious Disease"/>
            <person name="Wu L."/>
            <person name="Ma J."/>
        </authorList>
    </citation>
    <scope>NUCLEOTIDE SEQUENCE [LARGE SCALE GENOMIC DNA]</scope>
    <source>
        <strain evidence="3">CGMCC 4.1469</strain>
    </source>
</reference>